<dbReference type="EMBL" id="CM002803">
    <property type="protein sequence ID" value="KEI65439.1"/>
    <property type="molecule type" value="Genomic_DNA"/>
</dbReference>
<dbReference type="HOGENOM" id="CLU_905722_0_0_3"/>
<evidence type="ECO:0000313" key="1">
    <source>
        <dbReference type="EMBL" id="KEI65439.1"/>
    </source>
</evidence>
<accession>A0A073CAW1</accession>
<keyword evidence="2" id="KW-1185">Reference proteome</keyword>
<organism evidence="1 2">
    <name type="scientific">Planktothrix agardhii (strain NIVA-CYA 126/8)</name>
    <dbReference type="NCBI Taxonomy" id="388467"/>
    <lineage>
        <taxon>Bacteria</taxon>
        <taxon>Bacillati</taxon>
        <taxon>Cyanobacteriota</taxon>
        <taxon>Cyanophyceae</taxon>
        <taxon>Oscillatoriophycideae</taxon>
        <taxon>Oscillatoriales</taxon>
        <taxon>Microcoleaceae</taxon>
        <taxon>Planktothrix</taxon>
    </lineage>
</organism>
<proteinExistence type="predicted"/>
<dbReference type="PATRIC" id="fig|388467.6.peg.147"/>
<evidence type="ECO:0008006" key="3">
    <source>
        <dbReference type="Google" id="ProtNLM"/>
    </source>
</evidence>
<dbReference type="AlphaFoldDB" id="A0A073CAW1"/>
<evidence type="ECO:0000313" key="2">
    <source>
        <dbReference type="Proteomes" id="UP000027395"/>
    </source>
</evidence>
<dbReference type="eggNOG" id="ENOG5032RNF">
    <property type="taxonomic scope" value="Bacteria"/>
</dbReference>
<dbReference type="RefSeq" id="WP_042151254.1">
    <property type="nucleotide sequence ID" value="NZ_CM002803.1"/>
</dbReference>
<reference evidence="1 2" key="1">
    <citation type="journal article" date="2014" name="Appl. Environ. Microbiol.">
        <title>Elucidation of insertion elements encoded on plasmids and in vitro construction of shuttle vectors from the toxic cyanobacterium Planktothrix.</title>
        <authorList>
            <person name="Christiansen G."/>
            <person name="Goesmann A."/>
            <person name="Kurmayer R."/>
        </authorList>
    </citation>
    <scope>NUCLEOTIDE SEQUENCE [LARGE SCALE GENOMIC DNA]</scope>
    <source>
        <strain evidence="1 2">NIVA-CYA 126/8</strain>
    </source>
</reference>
<name>A0A073CAW1_PLAA1</name>
<dbReference type="Pfam" id="PF20102">
    <property type="entry name" value="DUF6492"/>
    <property type="match status" value="1"/>
</dbReference>
<dbReference type="STRING" id="388467.A19Y_0196"/>
<gene>
    <name evidence="1" type="ORF">A19Y_0196</name>
</gene>
<dbReference type="Proteomes" id="UP000027395">
    <property type="component" value="Chromosome"/>
</dbReference>
<protein>
    <recommendedName>
        <fullName evidence="3">Nucleotide-diphospho-sugar transferase domain-containing protein</fullName>
    </recommendedName>
</protein>
<dbReference type="InterPro" id="IPR045499">
    <property type="entry name" value="DUF6492"/>
</dbReference>
<sequence>MYDVALFCKSFRDDIERFNCLLQSVEKYNVSSIPFLVSVPRRDINLFIDKFGTSRFEICSDYDLAGFDISDGWTGQQIVKLSVYKSNFAKAYVMLDSDFLFLKDFDKSTFIHSSGYPYTVITKLNYTYNPHNSNLLDYIFSQSAIHPHPDNFQSVKIDEINSIQGNSQVQFSPISFYDQKYKPPAGQVKPTTIIKEIFQRTGENYGFMPCPLLSADVLRSLDQDLLEPQSFTFAHLIPICPWEYHWYGEYLLSHKTIPIFPIEPICICFAKDSDIDHAKELGINLDILSHKFYLVSLAARHLSRFTF</sequence>